<dbReference type="Proteomes" id="UP001250214">
    <property type="component" value="Unassembled WGS sequence"/>
</dbReference>
<dbReference type="PANTHER" id="PTHR43671:SF13">
    <property type="entry name" value="SERINE_THREONINE-PROTEIN KINASE NEK2"/>
    <property type="match status" value="1"/>
</dbReference>
<evidence type="ECO:0000256" key="3">
    <source>
        <dbReference type="ARBA" id="ARBA00022679"/>
    </source>
</evidence>
<dbReference type="InterPro" id="IPR050660">
    <property type="entry name" value="NEK_Ser/Thr_kinase"/>
</dbReference>
<evidence type="ECO:0000256" key="2">
    <source>
        <dbReference type="ARBA" id="ARBA00012513"/>
    </source>
</evidence>
<feature type="compositionally biased region" description="Low complexity" evidence="8">
    <location>
        <begin position="275"/>
        <end position="286"/>
    </location>
</feature>
<dbReference type="Pfam" id="PF00069">
    <property type="entry name" value="Pkinase"/>
    <property type="match status" value="1"/>
</dbReference>
<keyword evidence="3 11" id="KW-0808">Transferase</keyword>
<dbReference type="PROSITE" id="PS00108">
    <property type="entry name" value="PROTEIN_KINASE_ST"/>
    <property type="match status" value="1"/>
</dbReference>
<organism evidence="11 12">
    <name type="scientific">Lipingzhangella rawalii</name>
    <dbReference type="NCBI Taxonomy" id="2055835"/>
    <lineage>
        <taxon>Bacteria</taxon>
        <taxon>Bacillati</taxon>
        <taxon>Actinomycetota</taxon>
        <taxon>Actinomycetes</taxon>
        <taxon>Streptosporangiales</taxon>
        <taxon>Nocardiopsidaceae</taxon>
        <taxon>Lipingzhangella</taxon>
    </lineage>
</organism>
<sequence>MDVSEVGGYRLVRELGRGGFGVVYLGESPHGQRAAVKLLHVGPSTDERFSEMFAREVDAARRVSPFCVAQVLDADPYAAQPWIATEYIEGPTLAQAIREHGPRVGADLHRLAVSTATALTAIHRAGVVHRDLKPGNILLAPDGPRVIDFGIARAFEDSASFTASAIVGTLTYMAPEQLEEGVRLTPALDIYSWGAVLVKAATGSDVFTADSQRAMMRKVMLEEPDCSEVAEPLQSLLRRCLAKEPEQRPTAPEILNTLLGGDEVADTETALRQGSAAAAHAISSASERPDDSVRGEGAPPRDDSSRGEERGARSQPGPTAADVAPIAFAGQNHVRLADLAEHMQQDWDAARRAFVDEQERGSLAAWIIEDVKDTRVERGLLRRPPQDPDVTVAEFVAQLRPDLPPVYRGQSFRLSALHELARAESLPEWSFSLATLRALARHYCAEPDHSCPPETPCRPYQQLVEHTAIAAEAAADQAGPLASWLDTAWPREMDSPPALVGPDAVATSWLVAALLAPEQWSARLAQLHSGLELPWRKASPSPPPLREPTPGDVGAAVVLAYFYPEVQTLGTAEQRLRTRRSELARYLEIFEKSPGASCALWGTIGGIGAVVSLVIALSGLFDLNFSQVGWGLAFAVGIPVVAGLTSAGMEAAKEGRLKSSRPHWLPRVEVEEDSIQARTKADYDQARAAVHQVAKSLYQLDRARSSLSSMLSSMHRRPVN</sequence>
<dbReference type="EC" id="2.7.11.1" evidence="2"/>
<feature type="domain" description="Protein kinase" evidence="10">
    <location>
        <begin position="9"/>
        <end position="259"/>
    </location>
</feature>
<evidence type="ECO:0000256" key="5">
    <source>
        <dbReference type="ARBA" id="ARBA00022777"/>
    </source>
</evidence>
<dbReference type="PROSITE" id="PS50011">
    <property type="entry name" value="PROTEIN_KINASE_DOM"/>
    <property type="match status" value="1"/>
</dbReference>
<dbReference type="InterPro" id="IPR008271">
    <property type="entry name" value="Ser/Thr_kinase_AS"/>
</dbReference>
<name>A0ABU2H628_9ACTN</name>
<feature type="transmembrane region" description="Helical" evidence="9">
    <location>
        <begin position="599"/>
        <end position="621"/>
    </location>
</feature>
<keyword evidence="12" id="KW-1185">Reference proteome</keyword>
<dbReference type="PROSITE" id="PS00107">
    <property type="entry name" value="PROTEIN_KINASE_ATP"/>
    <property type="match status" value="1"/>
</dbReference>
<evidence type="ECO:0000259" key="10">
    <source>
        <dbReference type="PROSITE" id="PS50011"/>
    </source>
</evidence>
<keyword evidence="4 7" id="KW-0547">Nucleotide-binding</keyword>
<proteinExistence type="inferred from homology"/>
<dbReference type="GO" id="GO:0004674">
    <property type="term" value="F:protein serine/threonine kinase activity"/>
    <property type="evidence" value="ECO:0007669"/>
    <property type="project" value="UniProtKB-EC"/>
</dbReference>
<feature type="binding site" evidence="7">
    <location>
        <position position="37"/>
    </location>
    <ligand>
        <name>ATP</name>
        <dbReference type="ChEBI" id="CHEBI:30616"/>
    </ligand>
</feature>
<dbReference type="InterPro" id="IPR000719">
    <property type="entry name" value="Prot_kinase_dom"/>
</dbReference>
<dbReference type="PANTHER" id="PTHR43671">
    <property type="entry name" value="SERINE/THREONINE-PROTEIN KINASE NEK"/>
    <property type="match status" value="1"/>
</dbReference>
<evidence type="ECO:0000256" key="4">
    <source>
        <dbReference type="ARBA" id="ARBA00022741"/>
    </source>
</evidence>
<comment type="similarity">
    <text evidence="1">Belongs to the protein kinase superfamily. NEK Ser/Thr protein kinase family. NIMA subfamily.</text>
</comment>
<dbReference type="RefSeq" id="WP_310912293.1">
    <property type="nucleotide sequence ID" value="NZ_JAVLVT010000004.1"/>
</dbReference>
<dbReference type="Gene3D" id="1.10.510.10">
    <property type="entry name" value="Transferase(Phosphotransferase) domain 1"/>
    <property type="match status" value="1"/>
</dbReference>
<reference evidence="12" key="1">
    <citation type="submission" date="2023-07" db="EMBL/GenBank/DDBJ databases">
        <title>Novel species in the genus Lipingzhangella isolated from Sambhar Salt Lake.</title>
        <authorList>
            <person name="Jiya N."/>
            <person name="Kajale S."/>
            <person name="Sharma A."/>
        </authorList>
    </citation>
    <scope>NUCLEOTIDE SEQUENCE [LARGE SCALE GENOMIC DNA]</scope>
    <source>
        <strain evidence="12">LS1_29</strain>
    </source>
</reference>
<evidence type="ECO:0000313" key="12">
    <source>
        <dbReference type="Proteomes" id="UP001250214"/>
    </source>
</evidence>
<evidence type="ECO:0000256" key="1">
    <source>
        <dbReference type="ARBA" id="ARBA00010886"/>
    </source>
</evidence>
<keyword evidence="9" id="KW-0812">Transmembrane</keyword>
<feature type="transmembrane region" description="Helical" evidence="9">
    <location>
        <begin position="628"/>
        <end position="649"/>
    </location>
</feature>
<evidence type="ECO:0000256" key="8">
    <source>
        <dbReference type="SAM" id="MobiDB-lite"/>
    </source>
</evidence>
<accession>A0ABU2H628</accession>
<evidence type="ECO:0000256" key="7">
    <source>
        <dbReference type="PROSITE-ProRule" id="PRU10141"/>
    </source>
</evidence>
<protein>
    <recommendedName>
        <fullName evidence="2">non-specific serine/threonine protein kinase</fullName>
        <ecNumber evidence="2">2.7.11.1</ecNumber>
    </recommendedName>
</protein>
<dbReference type="SMART" id="SM00220">
    <property type="entry name" value="S_TKc"/>
    <property type="match status" value="1"/>
</dbReference>
<dbReference type="InterPro" id="IPR011009">
    <property type="entry name" value="Kinase-like_dom_sf"/>
</dbReference>
<evidence type="ECO:0000256" key="6">
    <source>
        <dbReference type="ARBA" id="ARBA00022840"/>
    </source>
</evidence>
<feature type="region of interest" description="Disordered" evidence="8">
    <location>
        <begin position="272"/>
        <end position="321"/>
    </location>
</feature>
<dbReference type="EMBL" id="JAVLVT010000004">
    <property type="protein sequence ID" value="MDS1270745.1"/>
    <property type="molecule type" value="Genomic_DNA"/>
</dbReference>
<keyword evidence="9" id="KW-0472">Membrane</keyword>
<dbReference type="InterPro" id="IPR017441">
    <property type="entry name" value="Protein_kinase_ATP_BS"/>
</dbReference>
<evidence type="ECO:0000313" key="11">
    <source>
        <dbReference type="EMBL" id="MDS1270745.1"/>
    </source>
</evidence>
<dbReference type="CDD" id="cd14014">
    <property type="entry name" value="STKc_PknB_like"/>
    <property type="match status" value="1"/>
</dbReference>
<gene>
    <name evidence="11" type="ORF">RIF23_10580</name>
</gene>
<keyword evidence="9" id="KW-1133">Transmembrane helix</keyword>
<keyword evidence="5 11" id="KW-0418">Kinase</keyword>
<comment type="caution">
    <text evidence="11">The sequence shown here is derived from an EMBL/GenBank/DDBJ whole genome shotgun (WGS) entry which is preliminary data.</text>
</comment>
<dbReference type="Gene3D" id="3.30.200.20">
    <property type="entry name" value="Phosphorylase Kinase, domain 1"/>
    <property type="match status" value="1"/>
</dbReference>
<evidence type="ECO:0000256" key="9">
    <source>
        <dbReference type="SAM" id="Phobius"/>
    </source>
</evidence>
<feature type="compositionally biased region" description="Basic and acidic residues" evidence="8">
    <location>
        <begin position="287"/>
        <end position="312"/>
    </location>
</feature>
<dbReference type="SUPFAM" id="SSF56112">
    <property type="entry name" value="Protein kinase-like (PK-like)"/>
    <property type="match status" value="1"/>
</dbReference>
<keyword evidence="6 7" id="KW-0067">ATP-binding</keyword>